<evidence type="ECO:0000256" key="3">
    <source>
        <dbReference type="SAM" id="SignalP"/>
    </source>
</evidence>
<reference evidence="4" key="1">
    <citation type="submission" date="2024-06" db="EMBL/GenBank/DDBJ databases">
        <authorList>
            <person name="Liu X."/>
            <person name="Lenzi L."/>
            <person name="Haldenby T S."/>
            <person name="Uol C."/>
        </authorList>
    </citation>
    <scope>NUCLEOTIDE SEQUENCE</scope>
</reference>
<feature type="chain" id="PRO_5043337733" evidence="3">
    <location>
        <begin position="25"/>
        <end position="305"/>
    </location>
</feature>
<feature type="compositionally biased region" description="Pro residues" evidence="1">
    <location>
        <begin position="283"/>
        <end position="305"/>
    </location>
</feature>
<sequence>MMTAFRLYAWLVLAVLLNLELSLADKHRISPLSSGKRRYPSNKYGYPSYSRGHSLSKSKLKYLFPTVGALGGIYIASRMRSHVRLHSYHDLDRFTVCEGKRTEVLNGSGFSRTYSYFLCPDDPNQPFERHCCRDPETYLGFCCSASEKSAMIHSNGPFSFGIVVALLVVLCFIGVFIYCCYRFRRNRRQYMAQPRMVCTSTPGAFSSGPKPGVSPQPQQPSVPPPSYPYGPTPYPSYPVPPYGTQFSNSVPPQPGSAWGGVPPPAISTVGGAPGSQWTSPNDGAPPPPYPGHEAAPPYPTAPPSS</sequence>
<feature type="transmembrane region" description="Helical" evidence="2">
    <location>
        <begin position="158"/>
        <end position="181"/>
    </location>
</feature>
<feature type="region of interest" description="Disordered" evidence="1">
    <location>
        <begin position="206"/>
        <end position="227"/>
    </location>
</feature>
<proteinExistence type="predicted"/>
<evidence type="ECO:0000313" key="4">
    <source>
        <dbReference type="EMBL" id="CAL5139559.1"/>
    </source>
</evidence>
<accession>A0AAV2TTK9</accession>
<feature type="compositionally biased region" description="Pro residues" evidence="1">
    <location>
        <begin position="212"/>
        <end position="227"/>
    </location>
</feature>
<protein>
    <submittedName>
        <fullName evidence="4">Uncharacterized protein</fullName>
    </submittedName>
</protein>
<gene>
    <name evidence="4" type="ORF">CDAUBV1_LOCUS14680</name>
</gene>
<keyword evidence="2" id="KW-0472">Membrane</keyword>
<dbReference type="Proteomes" id="UP001497525">
    <property type="component" value="Unassembled WGS sequence"/>
</dbReference>
<keyword evidence="2" id="KW-1133">Transmembrane helix</keyword>
<evidence type="ECO:0000256" key="2">
    <source>
        <dbReference type="SAM" id="Phobius"/>
    </source>
</evidence>
<feature type="region of interest" description="Disordered" evidence="1">
    <location>
        <begin position="245"/>
        <end position="305"/>
    </location>
</feature>
<feature type="signal peptide" evidence="3">
    <location>
        <begin position="1"/>
        <end position="24"/>
    </location>
</feature>
<keyword evidence="3" id="KW-0732">Signal</keyword>
<evidence type="ECO:0000256" key="1">
    <source>
        <dbReference type="SAM" id="MobiDB-lite"/>
    </source>
</evidence>
<comment type="caution">
    <text evidence="4">The sequence shown here is derived from an EMBL/GenBank/DDBJ whole genome shotgun (WGS) entry which is preliminary data.</text>
</comment>
<name>A0AAV2TTK9_CALDB</name>
<dbReference type="EMBL" id="CAXLJL010000612">
    <property type="protein sequence ID" value="CAL5139559.1"/>
    <property type="molecule type" value="Genomic_DNA"/>
</dbReference>
<dbReference type="AlphaFoldDB" id="A0AAV2TTK9"/>
<organism evidence="4 5">
    <name type="scientific">Calicophoron daubneyi</name>
    <name type="common">Rumen fluke</name>
    <name type="synonym">Paramphistomum daubneyi</name>
    <dbReference type="NCBI Taxonomy" id="300641"/>
    <lineage>
        <taxon>Eukaryota</taxon>
        <taxon>Metazoa</taxon>
        <taxon>Spiralia</taxon>
        <taxon>Lophotrochozoa</taxon>
        <taxon>Platyhelminthes</taxon>
        <taxon>Trematoda</taxon>
        <taxon>Digenea</taxon>
        <taxon>Plagiorchiida</taxon>
        <taxon>Pronocephalata</taxon>
        <taxon>Paramphistomoidea</taxon>
        <taxon>Paramphistomidae</taxon>
        <taxon>Calicophoron</taxon>
    </lineage>
</organism>
<keyword evidence="2" id="KW-0812">Transmembrane</keyword>
<evidence type="ECO:0000313" key="5">
    <source>
        <dbReference type="Proteomes" id="UP001497525"/>
    </source>
</evidence>